<dbReference type="Proteomes" id="UP000019478">
    <property type="component" value="Unassembled WGS sequence"/>
</dbReference>
<dbReference type="Pfam" id="PF11951">
    <property type="entry name" value="Fungal_trans_2"/>
    <property type="match status" value="1"/>
</dbReference>
<dbReference type="STRING" id="1182542.W9XVZ2"/>
<dbReference type="GO" id="GO:0005634">
    <property type="term" value="C:nucleus"/>
    <property type="evidence" value="ECO:0007669"/>
    <property type="project" value="UniProtKB-SubCell"/>
</dbReference>
<dbReference type="PANTHER" id="PTHR37534:SF46">
    <property type="entry name" value="ZN(II)2CYS6 TRANSCRIPTION FACTOR (EUROFUNG)"/>
    <property type="match status" value="1"/>
</dbReference>
<comment type="caution">
    <text evidence="4">The sequence shown here is derived from an EMBL/GenBank/DDBJ whole genome shotgun (WGS) entry which is preliminary data.</text>
</comment>
<dbReference type="RefSeq" id="XP_007733727.1">
    <property type="nucleotide sequence ID" value="XM_007735537.1"/>
</dbReference>
<keyword evidence="5" id="KW-1185">Reference proteome</keyword>
<evidence type="ECO:0000256" key="1">
    <source>
        <dbReference type="ARBA" id="ARBA00004123"/>
    </source>
</evidence>
<dbReference type="PANTHER" id="PTHR37534">
    <property type="entry name" value="TRANSCRIPTIONAL ACTIVATOR PROTEIN UGA3"/>
    <property type="match status" value="1"/>
</dbReference>
<name>W9XVZ2_9EURO</name>
<organism evidence="4 5">
    <name type="scientific">Capronia epimyces CBS 606.96</name>
    <dbReference type="NCBI Taxonomy" id="1182542"/>
    <lineage>
        <taxon>Eukaryota</taxon>
        <taxon>Fungi</taxon>
        <taxon>Dikarya</taxon>
        <taxon>Ascomycota</taxon>
        <taxon>Pezizomycotina</taxon>
        <taxon>Eurotiomycetes</taxon>
        <taxon>Chaetothyriomycetidae</taxon>
        <taxon>Chaetothyriales</taxon>
        <taxon>Herpotrichiellaceae</taxon>
        <taxon>Capronia</taxon>
    </lineage>
</organism>
<comment type="subcellular location">
    <subcellularLocation>
        <location evidence="1">Nucleus</location>
    </subcellularLocation>
</comment>
<accession>W9XVZ2</accession>
<protein>
    <recommendedName>
        <fullName evidence="6">Transcription factor domain-containing protein</fullName>
    </recommendedName>
</protein>
<dbReference type="InterPro" id="IPR021858">
    <property type="entry name" value="Fun_TF"/>
</dbReference>
<dbReference type="HOGENOM" id="CLU_031302_0_0_1"/>
<dbReference type="EMBL" id="AMGY01000004">
    <property type="protein sequence ID" value="EXJ84742.1"/>
    <property type="molecule type" value="Genomic_DNA"/>
</dbReference>
<evidence type="ECO:0008006" key="6">
    <source>
        <dbReference type="Google" id="ProtNLM"/>
    </source>
</evidence>
<evidence type="ECO:0000256" key="3">
    <source>
        <dbReference type="SAM" id="MobiDB-lite"/>
    </source>
</evidence>
<dbReference type="GeneID" id="19169527"/>
<dbReference type="AlphaFoldDB" id="W9XVZ2"/>
<dbReference type="OrthoDB" id="4116727at2759"/>
<proteinExistence type="predicted"/>
<keyword evidence="2" id="KW-0539">Nucleus</keyword>
<gene>
    <name evidence="4" type="ORF">A1O3_05414</name>
</gene>
<feature type="compositionally biased region" description="Polar residues" evidence="3">
    <location>
        <begin position="21"/>
        <end position="41"/>
    </location>
</feature>
<reference evidence="4 5" key="1">
    <citation type="submission" date="2013-03" db="EMBL/GenBank/DDBJ databases">
        <title>The Genome Sequence of Capronia epimyces CBS 606.96.</title>
        <authorList>
            <consortium name="The Broad Institute Genomics Platform"/>
            <person name="Cuomo C."/>
            <person name="de Hoog S."/>
            <person name="Gorbushina A."/>
            <person name="Walker B."/>
            <person name="Young S.K."/>
            <person name="Zeng Q."/>
            <person name="Gargeya S."/>
            <person name="Fitzgerald M."/>
            <person name="Haas B."/>
            <person name="Abouelleil A."/>
            <person name="Allen A.W."/>
            <person name="Alvarado L."/>
            <person name="Arachchi H.M."/>
            <person name="Berlin A.M."/>
            <person name="Chapman S.B."/>
            <person name="Gainer-Dewar J."/>
            <person name="Goldberg J."/>
            <person name="Griggs A."/>
            <person name="Gujja S."/>
            <person name="Hansen M."/>
            <person name="Howarth C."/>
            <person name="Imamovic A."/>
            <person name="Ireland A."/>
            <person name="Larimer J."/>
            <person name="McCowan C."/>
            <person name="Murphy C."/>
            <person name="Pearson M."/>
            <person name="Poon T.W."/>
            <person name="Priest M."/>
            <person name="Roberts A."/>
            <person name="Saif S."/>
            <person name="Shea T."/>
            <person name="Sisk P."/>
            <person name="Sykes S."/>
            <person name="Wortman J."/>
            <person name="Nusbaum C."/>
            <person name="Birren B."/>
        </authorList>
    </citation>
    <scope>NUCLEOTIDE SEQUENCE [LARGE SCALE GENOMIC DNA]</scope>
    <source>
        <strain evidence="4 5">CBS 606.96</strain>
    </source>
</reference>
<evidence type="ECO:0000313" key="4">
    <source>
        <dbReference type="EMBL" id="EXJ84742.1"/>
    </source>
</evidence>
<sequence>MGQAVFNADNNTLPSDKRSRSQPQRTTHWESSGPPQDSSPPYRQGDTFRLPGPDSVDAPFEQRIIDAGKGPQVDSIDLVSVLPTPLYDDAGAEDAGEDGGQELVPHRQITPDSSELWDYNFGLPGPFGLDLCKTPGERIAYIFFFQCVSRIIPASDGPGSGYRELAALALTSPVLMDTVLSVSTRYMSHRGRIPDSLALSRQSRALRTLRESLGSLLGDHSQSDDLMSLSTTPLASAKRLEILAAIALQFTIEMMAGSSATKTHLRCAVNLLRELGWLKERPDSFIGRMLVFRVAFVDIVSSLLWYQRSLLLPDFWLFHPNDAGGDISRPSLQEMTGCPPQLFCFLAEISHLASDPERDLYSQDKMAKAYEIETALRIYGSKQLANDVATLHPSVSHLETLSKCYYWTAHILLQRRVCLDARTSPRVQFAVNSLICLMDSMPIGCGPDSSLSLPLSVAAHEAIDGQQRNCIIKKGRLLAAEYPSKTRDVMNDSFEAIWADMDRFHSTGEETWRPNDTADQDFVRSETLFIA</sequence>
<evidence type="ECO:0000313" key="5">
    <source>
        <dbReference type="Proteomes" id="UP000019478"/>
    </source>
</evidence>
<feature type="region of interest" description="Disordered" evidence="3">
    <location>
        <begin position="1"/>
        <end position="58"/>
    </location>
</feature>
<dbReference type="eggNOG" id="ENOG502T6W4">
    <property type="taxonomic scope" value="Eukaryota"/>
</dbReference>
<evidence type="ECO:0000256" key="2">
    <source>
        <dbReference type="ARBA" id="ARBA00023242"/>
    </source>
</evidence>